<dbReference type="GeneID" id="104956130"/>
<dbReference type="InterPro" id="IPR006122">
    <property type="entry name" value="HMA_Cu_ion-bd"/>
</dbReference>
<dbReference type="Proteomes" id="UP000504611">
    <property type="component" value="Unplaced"/>
</dbReference>
<keyword evidence="2" id="KW-0406">Ion transport</keyword>
<dbReference type="PANTHER" id="PTHR46594">
    <property type="entry name" value="P-TYPE CATION-TRANSPORTING ATPASE"/>
    <property type="match status" value="1"/>
</dbReference>
<evidence type="ECO:0000256" key="2">
    <source>
        <dbReference type="ARBA" id="ARBA00022796"/>
    </source>
</evidence>
<dbReference type="RefSeq" id="XP_010781877.1">
    <property type="nucleotide sequence ID" value="XM_010783575.1"/>
</dbReference>
<keyword evidence="2" id="KW-0813">Transport</keyword>
<dbReference type="PRINTS" id="PR00942">
    <property type="entry name" value="CUATPASEI"/>
</dbReference>
<dbReference type="AlphaFoldDB" id="A0A6I9P4K2"/>
<dbReference type="PROSITE" id="PS50846">
    <property type="entry name" value="HMA_2"/>
    <property type="match status" value="1"/>
</dbReference>
<feature type="domain" description="HMA" evidence="4">
    <location>
        <begin position="8"/>
        <end position="74"/>
    </location>
</feature>
<dbReference type="InterPro" id="IPR017969">
    <property type="entry name" value="Heavy-metal-associated_CS"/>
</dbReference>
<keyword evidence="3" id="KW-0186">Copper</keyword>
<evidence type="ECO:0000313" key="6">
    <source>
        <dbReference type="RefSeq" id="XP_010781876.1"/>
    </source>
</evidence>
<keyword evidence="5" id="KW-1185">Reference proteome</keyword>
<dbReference type="SUPFAM" id="SSF55008">
    <property type="entry name" value="HMA, heavy metal-associated domain"/>
    <property type="match status" value="2"/>
</dbReference>
<dbReference type="Pfam" id="PF00403">
    <property type="entry name" value="HMA"/>
    <property type="match status" value="2"/>
</dbReference>
<dbReference type="KEGG" id="ncc:104956130"/>
<gene>
    <name evidence="6 7 8" type="primary">LOC104956130</name>
</gene>
<dbReference type="FunFam" id="3.30.70.100:FF:000001">
    <property type="entry name" value="ATPase copper transporting beta"/>
    <property type="match status" value="1"/>
</dbReference>
<organism evidence="5 8">
    <name type="scientific">Notothenia coriiceps</name>
    <name type="common">black rockcod</name>
    <dbReference type="NCBI Taxonomy" id="8208"/>
    <lineage>
        <taxon>Eukaryota</taxon>
        <taxon>Metazoa</taxon>
        <taxon>Chordata</taxon>
        <taxon>Craniata</taxon>
        <taxon>Vertebrata</taxon>
        <taxon>Euteleostomi</taxon>
        <taxon>Actinopterygii</taxon>
        <taxon>Neopterygii</taxon>
        <taxon>Teleostei</taxon>
        <taxon>Neoteleostei</taxon>
        <taxon>Acanthomorphata</taxon>
        <taxon>Eupercaria</taxon>
        <taxon>Perciformes</taxon>
        <taxon>Notothenioidei</taxon>
        <taxon>Nototheniidae</taxon>
        <taxon>Notothenia</taxon>
    </lineage>
</organism>
<evidence type="ECO:0000313" key="8">
    <source>
        <dbReference type="RefSeq" id="XP_010781878.1"/>
    </source>
</evidence>
<dbReference type="InterPro" id="IPR036163">
    <property type="entry name" value="HMA_dom_sf"/>
</dbReference>
<sequence>MTQKGNLSSVSLGVEGMTCGSCVQSIEQRIGTLPGVIHIKVSLEQKNATVLFDQSHQSPESLSEAIEDMGFESSLSASSAATPVSTDTQLIPTSGLTPAAQQEALEKLSQIQGVLDVRESPSPKGLTVTFVPSLTSSSQLSEAVEVPASSSPMQITPNMSPSHTADDGAALLKLSIEGMTCHSCTTTIEGKIGKLNGIEKIKGDVLYKLEVILLQCLM</sequence>
<evidence type="ECO:0000313" key="5">
    <source>
        <dbReference type="Proteomes" id="UP000504611"/>
    </source>
</evidence>
<keyword evidence="1" id="KW-0479">Metal-binding</keyword>
<dbReference type="RefSeq" id="XP_010781876.1">
    <property type="nucleotide sequence ID" value="XM_010783574.1"/>
</dbReference>
<accession>A0A6I9P4K2</accession>
<evidence type="ECO:0000259" key="4">
    <source>
        <dbReference type="PROSITE" id="PS50846"/>
    </source>
</evidence>
<dbReference type="PROSITE" id="PS01047">
    <property type="entry name" value="HMA_1"/>
    <property type="match status" value="1"/>
</dbReference>
<proteinExistence type="predicted"/>
<keyword evidence="2" id="KW-0187">Copper transport</keyword>
<dbReference type="CDD" id="cd00371">
    <property type="entry name" value="HMA"/>
    <property type="match status" value="2"/>
</dbReference>
<dbReference type="InterPro" id="IPR006121">
    <property type="entry name" value="HMA_dom"/>
</dbReference>
<dbReference type="GO" id="GO:0005507">
    <property type="term" value="F:copper ion binding"/>
    <property type="evidence" value="ECO:0007669"/>
    <property type="project" value="InterPro"/>
</dbReference>
<evidence type="ECO:0000313" key="7">
    <source>
        <dbReference type="RefSeq" id="XP_010781877.1"/>
    </source>
</evidence>
<evidence type="ECO:0000256" key="3">
    <source>
        <dbReference type="ARBA" id="ARBA00023008"/>
    </source>
</evidence>
<dbReference type="NCBIfam" id="TIGR00003">
    <property type="entry name" value="copper ion binding protein"/>
    <property type="match status" value="1"/>
</dbReference>
<reference evidence="6 7" key="1">
    <citation type="submission" date="2025-04" db="UniProtKB">
        <authorList>
            <consortium name="RefSeq"/>
        </authorList>
    </citation>
    <scope>IDENTIFICATION</scope>
    <source>
        <tissue evidence="6 7">Muscle</tissue>
    </source>
</reference>
<protein>
    <submittedName>
        <fullName evidence="6 7">Copper-transporting ATPase 1-like</fullName>
    </submittedName>
</protein>
<evidence type="ECO:0000256" key="1">
    <source>
        <dbReference type="ARBA" id="ARBA00022723"/>
    </source>
</evidence>
<dbReference type="RefSeq" id="XP_010781878.1">
    <property type="nucleotide sequence ID" value="XM_010783576.1"/>
</dbReference>
<dbReference type="GO" id="GO:0006825">
    <property type="term" value="P:copper ion transport"/>
    <property type="evidence" value="ECO:0007669"/>
    <property type="project" value="UniProtKB-KW"/>
</dbReference>
<dbReference type="OrthoDB" id="432719at2759"/>
<name>A0A6I9P4K2_9TELE</name>
<dbReference type="Gene3D" id="3.30.70.100">
    <property type="match status" value="2"/>
</dbReference>
<dbReference type="PANTHER" id="PTHR46594:SF4">
    <property type="entry name" value="P-TYPE CATION-TRANSPORTING ATPASE"/>
    <property type="match status" value="1"/>
</dbReference>